<dbReference type="SUPFAM" id="SSF52540">
    <property type="entry name" value="P-loop containing nucleoside triphosphate hydrolases"/>
    <property type="match status" value="1"/>
</dbReference>
<dbReference type="InterPro" id="IPR000212">
    <property type="entry name" value="DNA_helicase_UvrD/REP"/>
</dbReference>
<dbReference type="PANTHER" id="PTHR11070">
    <property type="entry name" value="UVRD / RECB / PCRA DNA HELICASE FAMILY MEMBER"/>
    <property type="match status" value="1"/>
</dbReference>
<evidence type="ECO:0000313" key="2">
    <source>
        <dbReference type="Proteomes" id="UP000652427"/>
    </source>
</evidence>
<dbReference type="Gene3D" id="3.40.50.300">
    <property type="entry name" value="P-loop containing nucleotide triphosphate hydrolases"/>
    <property type="match status" value="1"/>
</dbReference>
<organism evidence="1 2">
    <name type="scientific">Parasphingorhabdus flavimaris</name>
    <dbReference type="NCBI Taxonomy" id="266812"/>
    <lineage>
        <taxon>Bacteria</taxon>
        <taxon>Pseudomonadati</taxon>
        <taxon>Pseudomonadota</taxon>
        <taxon>Alphaproteobacteria</taxon>
        <taxon>Sphingomonadales</taxon>
        <taxon>Sphingomonadaceae</taxon>
        <taxon>Parasphingorhabdus</taxon>
    </lineage>
</organism>
<name>A0ABX2N4K5_9SPHN</name>
<reference evidence="1 2" key="1">
    <citation type="submission" date="2020-06" db="EMBL/GenBank/DDBJ databases">
        <authorList>
            <person name="Kim S.-J."/>
            <person name="Park S.-J."/>
        </authorList>
    </citation>
    <scope>NUCLEOTIDE SEQUENCE [LARGE SCALE GENOMIC DNA]</scope>
    <source>
        <strain evidence="1 2">SW-151</strain>
    </source>
</reference>
<keyword evidence="2" id="KW-1185">Reference proteome</keyword>
<dbReference type="EMBL" id="JABWMH010000003">
    <property type="protein sequence ID" value="NVD28599.1"/>
    <property type="molecule type" value="Genomic_DNA"/>
</dbReference>
<gene>
    <name evidence="1" type="ORF">HUO14_11865</name>
</gene>
<evidence type="ECO:0000313" key="1">
    <source>
        <dbReference type="EMBL" id="NVD28599.1"/>
    </source>
</evidence>
<proteinExistence type="predicted"/>
<sequence>MAKQLIFAVAGSGKTTKILDAIDDNQRSLIITYTHENRRSLEAGIVHKFGHLPKHVTVVTYFSFLYRFCVRPYFSYELRDRSFTWKAPPRFPSWRKNDDRHYMNGAGYIYANRAAKLISEFDAVNDINARLARHFDCFFVDEVQDFAANDFNLLLALTDADLEIMLVGDFFQHTFDTSRDGQVKKNLHKKGVEAYLNEFRRVNIDIDTKSLDKTYRCSPSVCDFITNVVGIPIISHRTEDSTVQFVDDAETALNLARAPGNVTLFLRNYRKFDCHANNWGRSKGLNSYQDVCVALNPGTFKHVSRGTVDQLPNETRNKLYVACSRARGDLYLFEEKFLTSLRYSSSV</sequence>
<protein>
    <submittedName>
        <fullName evidence="1">AAA family ATPase</fullName>
    </submittedName>
</protein>
<dbReference type="InterPro" id="IPR027417">
    <property type="entry name" value="P-loop_NTPase"/>
</dbReference>
<comment type="caution">
    <text evidence="1">The sequence shown here is derived from an EMBL/GenBank/DDBJ whole genome shotgun (WGS) entry which is preliminary data.</text>
</comment>
<accession>A0ABX2N4K5</accession>
<dbReference type="Proteomes" id="UP000652427">
    <property type="component" value="Unassembled WGS sequence"/>
</dbReference>
<dbReference type="RefSeq" id="WP_176280027.1">
    <property type="nucleotide sequence ID" value="NZ_JABWMH010000003.1"/>
</dbReference>